<evidence type="ECO:0000313" key="2">
    <source>
        <dbReference type="Proteomes" id="UP001055811"/>
    </source>
</evidence>
<name>A0ACB9G6E2_CICIN</name>
<proteinExistence type="predicted"/>
<accession>A0ACB9G6E2</accession>
<organism evidence="1 2">
    <name type="scientific">Cichorium intybus</name>
    <name type="common">Chicory</name>
    <dbReference type="NCBI Taxonomy" id="13427"/>
    <lineage>
        <taxon>Eukaryota</taxon>
        <taxon>Viridiplantae</taxon>
        <taxon>Streptophyta</taxon>
        <taxon>Embryophyta</taxon>
        <taxon>Tracheophyta</taxon>
        <taxon>Spermatophyta</taxon>
        <taxon>Magnoliopsida</taxon>
        <taxon>eudicotyledons</taxon>
        <taxon>Gunneridae</taxon>
        <taxon>Pentapetalae</taxon>
        <taxon>asterids</taxon>
        <taxon>campanulids</taxon>
        <taxon>Asterales</taxon>
        <taxon>Asteraceae</taxon>
        <taxon>Cichorioideae</taxon>
        <taxon>Cichorieae</taxon>
        <taxon>Cichoriinae</taxon>
        <taxon>Cichorium</taxon>
    </lineage>
</organism>
<dbReference type="Proteomes" id="UP001055811">
    <property type="component" value="Linkage Group LG02"/>
</dbReference>
<comment type="caution">
    <text evidence="1">The sequence shown here is derived from an EMBL/GenBank/DDBJ whole genome shotgun (WGS) entry which is preliminary data.</text>
</comment>
<gene>
    <name evidence="1" type="ORF">L2E82_07578</name>
</gene>
<keyword evidence="2" id="KW-1185">Reference proteome</keyword>
<protein>
    <submittedName>
        <fullName evidence="1">Uncharacterized protein</fullName>
    </submittedName>
</protein>
<evidence type="ECO:0000313" key="1">
    <source>
        <dbReference type="EMBL" id="KAI3778347.1"/>
    </source>
</evidence>
<dbReference type="EMBL" id="CM042010">
    <property type="protein sequence ID" value="KAI3778347.1"/>
    <property type="molecule type" value="Genomic_DNA"/>
</dbReference>
<reference evidence="1 2" key="2">
    <citation type="journal article" date="2022" name="Mol. Ecol. Resour.">
        <title>The genomes of chicory, endive, great burdock and yacon provide insights into Asteraceae paleo-polyploidization history and plant inulin production.</title>
        <authorList>
            <person name="Fan W."/>
            <person name="Wang S."/>
            <person name="Wang H."/>
            <person name="Wang A."/>
            <person name="Jiang F."/>
            <person name="Liu H."/>
            <person name="Zhao H."/>
            <person name="Xu D."/>
            <person name="Zhang Y."/>
        </authorList>
    </citation>
    <scope>NUCLEOTIDE SEQUENCE [LARGE SCALE GENOMIC DNA]</scope>
    <source>
        <strain evidence="2">cv. Punajuju</strain>
        <tissue evidence="1">Leaves</tissue>
    </source>
</reference>
<reference evidence="2" key="1">
    <citation type="journal article" date="2022" name="Mol. Ecol. Resour.">
        <title>The genomes of chicory, endive, great burdock and yacon provide insights into Asteraceae palaeo-polyploidization history and plant inulin production.</title>
        <authorList>
            <person name="Fan W."/>
            <person name="Wang S."/>
            <person name="Wang H."/>
            <person name="Wang A."/>
            <person name="Jiang F."/>
            <person name="Liu H."/>
            <person name="Zhao H."/>
            <person name="Xu D."/>
            <person name="Zhang Y."/>
        </authorList>
    </citation>
    <scope>NUCLEOTIDE SEQUENCE [LARGE SCALE GENOMIC DNA]</scope>
    <source>
        <strain evidence="2">cv. Punajuju</strain>
    </source>
</reference>
<sequence length="72" mass="8846">MFLCLHLLYGMKILFRRRTSFVDTSVLFENLIIDVEYSHLLNSLIWKFEMSRGRQLLFKREYSVQQFLYHNP</sequence>